<protein>
    <submittedName>
        <fullName evidence="1">Uncharacterized protein</fullName>
    </submittedName>
</protein>
<keyword evidence="2" id="KW-1185">Reference proteome</keyword>
<evidence type="ECO:0000313" key="1">
    <source>
        <dbReference type="EMBL" id="KAF9642803.1"/>
    </source>
</evidence>
<gene>
    <name evidence="1" type="ORF">BDM02DRAFT_3192660</name>
</gene>
<organism evidence="1 2">
    <name type="scientific">Thelephora ganbajun</name>
    <name type="common">Ganba fungus</name>
    <dbReference type="NCBI Taxonomy" id="370292"/>
    <lineage>
        <taxon>Eukaryota</taxon>
        <taxon>Fungi</taxon>
        <taxon>Dikarya</taxon>
        <taxon>Basidiomycota</taxon>
        <taxon>Agaricomycotina</taxon>
        <taxon>Agaricomycetes</taxon>
        <taxon>Thelephorales</taxon>
        <taxon>Thelephoraceae</taxon>
        <taxon>Thelephora</taxon>
    </lineage>
</organism>
<name>A0ACB6Z0K7_THEGA</name>
<dbReference type="EMBL" id="MU118352">
    <property type="protein sequence ID" value="KAF9642803.1"/>
    <property type="molecule type" value="Genomic_DNA"/>
</dbReference>
<reference evidence="1" key="1">
    <citation type="submission" date="2019-10" db="EMBL/GenBank/DDBJ databases">
        <authorList>
            <consortium name="DOE Joint Genome Institute"/>
            <person name="Kuo A."/>
            <person name="Miyauchi S."/>
            <person name="Kiss E."/>
            <person name="Drula E."/>
            <person name="Kohler A."/>
            <person name="Sanchez-Garcia M."/>
            <person name="Andreopoulos B."/>
            <person name="Barry K.W."/>
            <person name="Bonito G."/>
            <person name="Buee M."/>
            <person name="Carver A."/>
            <person name="Chen C."/>
            <person name="Cichocki N."/>
            <person name="Clum A."/>
            <person name="Culley D."/>
            <person name="Crous P.W."/>
            <person name="Fauchery L."/>
            <person name="Girlanda M."/>
            <person name="Hayes R."/>
            <person name="Keri Z."/>
            <person name="Labutti K."/>
            <person name="Lipzen A."/>
            <person name="Lombard V."/>
            <person name="Magnuson J."/>
            <person name="Maillard F."/>
            <person name="Morin E."/>
            <person name="Murat C."/>
            <person name="Nolan M."/>
            <person name="Ohm R."/>
            <person name="Pangilinan J."/>
            <person name="Pereira M."/>
            <person name="Perotto S."/>
            <person name="Peter M."/>
            <person name="Riley R."/>
            <person name="Sitrit Y."/>
            <person name="Stielow B."/>
            <person name="Szollosi G."/>
            <person name="Zifcakova L."/>
            <person name="Stursova M."/>
            <person name="Spatafora J.W."/>
            <person name="Tedersoo L."/>
            <person name="Vaario L.-M."/>
            <person name="Yamada A."/>
            <person name="Yan M."/>
            <person name="Wang P."/>
            <person name="Xu J."/>
            <person name="Bruns T."/>
            <person name="Baldrian P."/>
            <person name="Vilgalys R."/>
            <person name="Henrissat B."/>
            <person name="Grigoriev I.V."/>
            <person name="Hibbett D."/>
            <person name="Nagy L.G."/>
            <person name="Martin F.M."/>
        </authorList>
    </citation>
    <scope>NUCLEOTIDE SEQUENCE</scope>
    <source>
        <strain evidence="1">P2</strain>
    </source>
</reference>
<dbReference type="Proteomes" id="UP000886501">
    <property type="component" value="Unassembled WGS sequence"/>
</dbReference>
<comment type="caution">
    <text evidence="1">The sequence shown here is derived from an EMBL/GenBank/DDBJ whole genome shotgun (WGS) entry which is preliminary data.</text>
</comment>
<sequence>MSFFFVLNSLLVSCRDGAGSRPPRAPSPNSLLLQVHHRDRLMWYSHLPPSLLYSDAIWFSAMSSHRSHVACHAALGSTVDPLHGLISLGLVDWDGRNQAADSAVDGLHLATTLAERLLTLHEGVVLEISSLARQGQALASSLDLLIVAHNERLGRLESRCFEQERELGELRVRMLELELAWEQWEFQASSGYASVVSTLARQAQTLASSLDLLTSFHSKRLGRLKSHCFEMDREMGELRVQMMELELAWEQRNEPSSSGYISLEDGVVVEEGVVGEEMEMGEEGLWSPTSSDRAILALVPDAPAMELWSLVSIESRLKPPNTYRLVPSADGLENNVPPKSRTQVFRRKREAFFPEPGTVLKKHSHWQSIWGEYVKDYHKATELSWDYGKSIKDTLDKIFQNLQVLPFNPGRPDNMKPLWRWIGDQLQLLFNLLYLQLLDRVLRYKGRAGKGKRQHGKNKLRPKVEFKALVTAKHMQVPQRQARVIQ</sequence>
<accession>A0ACB6Z0K7</accession>
<proteinExistence type="predicted"/>
<feature type="non-terminal residue" evidence="1">
    <location>
        <position position="486"/>
    </location>
</feature>
<reference evidence="1" key="2">
    <citation type="journal article" date="2020" name="Nat. Commun.">
        <title>Large-scale genome sequencing of mycorrhizal fungi provides insights into the early evolution of symbiotic traits.</title>
        <authorList>
            <person name="Miyauchi S."/>
            <person name="Kiss E."/>
            <person name="Kuo A."/>
            <person name="Drula E."/>
            <person name="Kohler A."/>
            <person name="Sanchez-Garcia M."/>
            <person name="Morin E."/>
            <person name="Andreopoulos B."/>
            <person name="Barry K.W."/>
            <person name="Bonito G."/>
            <person name="Buee M."/>
            <person name="Carver A."/>
            <person name="Chen C."/>
            <person name="Cichocki N."/>
            <person name="Clum A."/>
            <person name="Culley D."/>
            <person name="Crous P.W."/>
            <person name="Fauchery L."/>
            <person name="Girlanda M."/>
            <person name="Hayes R.D."/>
            <person name="Keri Z."/>
            <person name="LaButti K."/>
            <person name="Lipzen A."/>
            <person name="Lombard V."/>
            <person name="Magnuson J."/>
            <person name="Maillard F."/>
            <person name="Murat C."/>
            <person name="Nolan M."/>
            <person name="Ohm R.A."/>
            <person name="Pangilinan J."/>
            <person name="Pereira M.F."/>
            <person name="Perotto S."/>
            <person name="Peter M."/>
            <person name="Pfister S."/>
            <person name="Riley R."/>
            <person name="Sitrit Y."/>
            <person name="Stielow J.B."/>
            <person name="Szollosi G."/>
            <person name="Zifcakova L."/>
            <person name="Stursova M."/>
            <person name="Spatafora J.W."/>
            <person name="Tedersoo L."/>
            <person name="Vaario L.M."/>
            <person name="Yamada A."/>
            <person name="Yan M."/>
            <person name="Wang P."/>
            <person name="Xu J."/>
            <person name="Bruns T."/>
            <person name="Baldrian P."/>
            <person name="Vilgalys R."/>
            <person name="Dunand C."/>
            <person name="Henrissat B."/>
            <person name="Grigoriev I.V."/>
            <person name="Hibbett D."/>
            <person name="Nagy L.G."/>
            <person name="Martin F.M."/>
        </authorList>
    </citation>
    <scope>NUCLEOTIDE SEQUENCE</scope>
    <source>
        <strain evidence="1">P2</strain>
    </source>
</reference>
<evidence type="ECO:0000313" key="2">
    <source>
        <dbReference type="Proteomes" id="UP000886501"/>
    </source>
</evidence>